<dbReference type="AlphaFoldDB" id="A0A251UZY9"/>
<reference evidence="1" key="3">
    <citation type="submission" date="2020-06" db="EMBL/GenBank/DDBJ databases">
        <title>Helianthus annuus Genome sequencing and assembly Release 2.</title>
        <authorList>
            <person name="Gouzy J."/>
            <person name="Langlade N."/>
            <person name="Munos S."/>
        </authorList>
    </citation>
    <scope>NUCLEOTIDE SEQUENCE</scope>
    <source>
        <tissue evidence="1">Leaves</tissue>
    </source>
</reference>
<keyword evidence="3" id="KW-1185">Reference proteome</keyword>
<dbReference type="Proteomes" id="UP000215914">
    <property type="component" value="Chromosome 4"/>
</dbReference>
<evidence type="ECO:0000313" key="2">
    <source>
        <dbReference type="EMBL" id="OTG28937.1"/>
    </source>
</evidence>
<organism evidence="2 3">
    <name type="scientific">Helianthus annuus</name>
    <name type="common">Common sunflower</name>
    <dbReference type="NCBI Taxonomy" id="4232"/>
    <lineage>
        <taxon>Eukaryota</taxon>
        <taxon>Viridiplantae</taxon>
        <taxon>Streptophyta</taxon>
        <taxon>Embryophyta</taxon>
        <taxon>Tracheophyta</taxon>
        <taxon>Spermatophyta</taxon>
        <taxon>Magnoliopsida</taxon>
        <taxon>eudicotyledons</taxon>
        <taxon>Gunneridae</taxon>
        <taxon>Pentapetalae</taxon>
        <taxon>asterids</taxon>
        <taxon>campanulids</taxon>
        <taxon>Asterales</taxon>
        <taxon>Asteraceae</taxon>
        <taxon>Asteroideae</taxon>
        <taxon>Heliantheae alliance</taxon>
        <taxon>Heliantheae</taxon>
        <taxon>Helianthus</taxon>
    </lineage>
</organism>
<sequence>MNITPVVAKLGGEIMDMWVILMEKKEVEESTKPSYNEALNIHGQTPRMVITKAVKDLLAVGQLAADQQWMKNTSSSCLHTIGRRKVFSIDAT</sequence>
<evidence type="ECO:0000313" key="3">
    <source>
        <dbReference type="Proteomes" id="UP000215914"/>
    </source>
</evidence>
<protein>
    <submittedName>
        <fullName evidence="2">Uncharacterized protein</fullName>
    </submittedName>
</protein>
<proteinExistence type="predicted"/>
<accession>A0A251UZY9</accession>
<dbReference type="EMBL" id="CM007893">
    <property type="protein sequence ID" value="OTG28937.1"/>
    <property type="molecule type" value="Genomic_DNA"/>
</dbReference>
<reference evidence="2" key="2">
    <citation type="submission" date="2017-02" db="EMBL/GenBank/DDBJ databases">
        <title>Sunflower complete genome.</title>
        <authorList>
            <person name="Langlade N."/>
            <person name="Munos S."/>
        </authorList>
    </citation>
    <scope>NUCLEOTIDE SEQUENCE [LARGE SCALE GENOMIC DNA]</scope>
    <source>
        <tissue evidence="2">Leaves</tissue>
    </source>
</reference>
<evidence type="ECO:0000313" key="1">
    <source>
        <dbReference type="EMBL" id="KAF5824252.1"/>
    </source>
</evidence>
<dbReference type="InParanoid" id="A0A251UZY9"/>
<reference evidence="1 3" key="1">
    <citation type="journal article" date="2017" name="Nature">
        <title>The sunflower genome provides insights into oil metabolism, flowering and Asterid evolution.</title>
        <authorList>
            <person name="Badouin H."/>
            <person name="Gouzy J."/>
            <person name="Grassa C.J."/>
            <person name="Murat F."/>
            <person name="Staton S.E."/>
            <person name="Cottret L."/>
            <person name="Lelandais-Briere C."/>
            <person name="Owens G.L."/>
            <person name="Carrere S."/>
            <person name="Mayjonade B."/>
            <person name="Legrand L."/>
            <person name="Gill N."/>
            <person name="Kane N.C."/>
            <person name="Bowers J.E."/>
            <person name="Hubner S."/>
            <person name="Bellec A."/>
            <person name="Berard A."/>
            <person name="Berges H."/>
            <person name="Blanchet N."/>
            <person name="Boniface M.C."/>
            <person name="Brunel D."/>
            <person name="Catrice O."/>
            <person name="Chaidir N."/>
            <person name="Claudel C."/>
            <person name="Donnadieu C."/>
            <person name="Faraut T."/>
            <person name="Fievet G."/>
            <person name="Helmstetter N."/>
            <person name="King M."/>
            <person name="Knapp S.J."/>
            <person name="Lai Z."/>
            <person name="Le Paslier M.C."/>
            <person name="Lippi Y."/>
            <person name="Lorenzon L."/>
            <person name="Mandel J.R."/>
            <person name="Marage G."/>
            <person name="Marchand G."/>
            <person name="Marquand E."/>
            <person name="Bret-Mestries E."/>
            <person name="Morien E."/>
            <person name="Nambeesan S."/>
            <person name="Nguyen T."/>
            <person name="Pegot-Espagnet P."/>
            <person name="Pouilly N."/>
            <person name="Raftis F."/>
            <person name="Sallet E."/>
            <person name="Schiex T."/>
            <person name="Thomas J."/>
            <person name="Vandecasteele C."/>
            <person name="Vares D."/>
            <person name="Vear F."/>
            <person name="Vautrin S."/>
            <person name="Crespi M."/>
            <person name="Mangin B."/>
            <person name="Burke J.M."/>
            <person name="Salse J."/>
            <person name="Munos S."/>
            <person name="Vincourt P."/>
            <person name="Rieseberg L.H."/>
            <person name="Langlade N.B."/>
        </authorList>
    </citation>
    <scope>NUCLEOTIDE SEQUENCE [LARGE SCALE GENOMIC DNA]</scope>
    <source>
        <strain evidence="3">cv. SF193</strain>
        <tissue evidence="1">Leaves</tissue>
    </source>
</reference>
<dbReference type="EMBL" id="MNCJ02000025">
    <property type="protein sequence ID" value="KAF5824252.1"/>
    <property type="molecule type" value="Genomic_DNA"/>
</dbReference>
<gene>
    <name evidence="2" type="ORF">HannXRQ_Chr04g0116801</name>
    <name evidence="1" type="ORF">HanXRQr2_Chr00c025g0833041</name>
</gene>
<name>A0A251UZY9_HELAN</name>